<evidence type="ECO:0000313" key="1">
    <source>
        <dbReference type="EMBL" id="GFS84324.1"/>
    </source>
</evidence>
<dbReference type="Proteomes" id="UP000887013">
    <property type="component" value="Unassembled WGS sequence"/>
</dbReference>
<organism evidence="1 2">
    <name type="scientific">Nephila pilipes</name>
    <name type="common">Giant wood spider</name>
    <name type="synonym">Nephila maculata</name>
    <dbReference type="NCBI Taxonomy" id="299642"/>
    <lineage>
        <taxon>Eukaryota</taxon>
        <taxon>Metazoa</taxon>
        <taxon>Ecdysozoa</taxon>
        <taxon>Arthropoda</taxon>
        <taxon>Chelicerata</taxon>
        <taxon>Arachnida</taxon>
        <taxon>Araneae</taxon>
        <taxon>Araneomorphae</taxon>
        <taxon>Entelegynae</taxon>
        <taxon>Araneoidea</taxon>
        <taxon>Nephilidae</taxon>
        <taxon>Nephila</taxon>
    </lineage>
</organism>
<gene>
    <name evidence="1" type="ORF">NPIL_415201</name>
</gene>
<keyword evidence="2" id="KW-1185">Reference proteome</keyword>
<feature type="non-terminal residue" evidence="1">
    <location>
        <position position="51"/>
    </location>
</feature>
<name>A0A8X6T9J2_NEPPI</name>
<proteinExistence type="predicted"/>
<accession>A0A8X6T9J2</accession>
<dbReference type="EMBL" id="BMAW01052121">
    <property type="protein sequence ID" value="GFS84324.1"/>
    <property type="molecule type" value="Genomic_DNA"/>
</dbReference>
<evidence type="ECO:0000313" key="2">
    <source>
        <dbReference type="Proteomes" id="UP000887013"/>
    </source>
</evidence>
<reference evidence="1" key="1">
    <citation type="submission" date="2020-08" db="EMBL/GenBank/DDBJ databases">
        <title>Multicomponent nature underlies the extraordinary mechanical properties of spider dragline silk.</title>
        <authorList>
            <person name="Kono N."/>
            <person name="Nakamura H."/>
            <person name="Mori M."/>
            <person name="Yoshida Y."/>
            <person name="Ohtoshi R."/>
            <person name="Malay A.D."/>
            <person name="Moran D.A.P."/>
            <person name="Tomita M."/>
            <person name="Numata K."/>
            <person name="Arakawa K."/>
        </authorList>
    </citation>
    <scope>NUCLEOTIDE SEQUENCE</scope>
</reference>
<dbReference type="AlphaFoldDB" id="A0A8X6T9J2"/>
<sequence length="51" mass="5838">MSRILSLNDCSRTSLILQTGSSLSRNSFRWNRADRGGPHESVHGWRVRIEP</sequence>
<protein>
    <submittedName>
        <fullName evidence="1">Uncharacterized protein</fullName>
    </submittedName>
</protein>
<comment type="caution">
    <text evidence="1">The sequence shown here is derived from an EMBL/GenBank/DDBJ whole genome shotgun (WGS) entry which is preliminary data.</text>
</comment>